<reference evidence="6 7" key="1">
    <citation type="submission" date="2018-06" db="EMBL/GenBank/DDBJ databases">
        <title>Genomic Encyclopedia of Archaeal and Bacterial Type Strains, Phase II (KMG-II): from individual species to whole genera.</title>
        <authorList>
            <person name="Goeker M."/>
        </authorList>
    </citation>
    <scope>NUCLEOTIDE SEQUENCE [LARGE SCALE GENOMIC DNA]</scope>
    <source>
        <strain evidence="6 7">DSM 21851</strain>
    </source>
</reference>
<dbReference type="SUPFAM" id="SSF52172">
    <property type="entry name" value="CheY-like"/>
    <property type="match status" value="1"/>
</dbReference>
<name>A0A327XFK0_LARAB</name>
<accession>A0A327XFK0</accession>
<evidence type="ECO:0000313" key="7">
    <source>
        <dbReference type="Proteomes" id="UP000248790"/>
    </source>
</evidence>
<dbReference type="PANTHER" id="PTHR43214:SF43">
    <property type="entry name" value="TWO-COMPONENT RESPONSE REGULATOR"/>
    <property type="match status" value="1"/>
</dbReference>
<dbReference type="InterPro" id="IPR039420">
    <property type="entry name" value="WalR-like"/>
</dbReference>
<evidence type="ECO:0000313" key="6">
    <source>
        <dbReference type="EMBL" id="RAK02966.1"/>
    </source>
</evidence>
<dbReference type="InterPro" id="IPR000792">
    <property type="entry name" value="Tscrpt_reg_LuxR_C"/>
</dbReference>
<dbReference type="CDD" id="cd17535">
    <property type="entry name" value="REC_NarL-like"/>
    <property type="match status" value="1"/>
</dbReference>
<dbReference type="PROSITE" id="PS50110">
    <property type="entry name" value="RESPONSE_REGULATORY"/>
    <property type="match status" value="1"/>
</dbReference>
<evidence type="ECO:0000256" key="2">
    <source>
        <dbReference type="ARBA" id="ARBA00023125"/>
    </source>
</evidence>
<evidence type="ECO:0000256" key="3">
    <source>
        <dbReference type="PROSITE-ProRule" id="PRU00169"/>
    </source>
</evidence>
<dbReference type="PROSITE" id="PS00622">
    <property type="entry name" value="HTH_LUXR_1"/>
    <property type="match status" value="1"/>
</dbReference>
<dbReference type="Pfam" id="PF00072">
    <property type="entry name" value="Response_reg"/>
    <property type="match status" value="1"/>
</dbReference>
<dbReference type="GO" id="GO:0000160">
    <property type="term" value="P:phosphorelay signal transduction system"/>
    <property type="evidence" value="ECO:0007669"/>
    <property type="project" value="InterPro"/>
</dbReference>
<dbReference type="PANTHER" id="PTHR43214">
    <property type="entry name" value="TWO-COMPONENT RESPONSE REGULATOR"/>
    <property type="match status" value="1"/>
</dbReference>
<dbReference type="EMBL" id="QLMC01000001">
    <property type="protein sequence ID" value="RAK02966.1"/>
    <property type="molecule type" value="Genomic_DNA"/>
</dbReference>
<sequence>MMAQTLSDLIQKFETYEVRHIAENGRDLIRYLSRGNPLDMVLLDISMPDMDGYETAKYLKEHHPAIKVLALSVRDRGENSARHYLPKGGRPTDLREALDHLRTRNDRYSEFVTNRILRSLTGAVNGIPWEYYQFSERERTFLKMACSDLTYAEIADKMCVSTRTVDGYREAIFQKMQVKSRVGMALKAVRCGLVKL</sequence>
<dbReference type="Pfam" id="PF00196">
    <property type="entry name" value="GerE"/>
    <property type="match status" value="1"/>
</dbReference>
<dbReference type="InterPro" id="IPR011006">
    <property type="entry name" value="CheY-like_superfamily"/>
</dbReference>
<dbReference type="InterPro" id="IPR001789">
    <property type="entry name" value="Sig_transdc_resp-reg_receiver"/>
</dbReference>
<dbReference type="GO" id="GO:0003677">
    <property type="term" value="F:DNA binding"/>
    <property type="evidence" value="ECO:0007669"/>
    <property type="project" value="UniProtKB-KW"/>
</dbReference>
<dbReference type="SMART" id="SM00421">
    <property type="entry name" value="HTH_LUXR"/>
    <property type="match status" value="1"/>
</dbReference>
<dbReference type="CDD" id="cd06170">
    <property type="entry name" value="LuxR_C_like"/>
    <property type="match status" value="1"/>
</dbReference>
<dbReference type="Gene3D" id="1.10.10.10">
    <property type="entry name" value="Winged helix-like DNA-binding domain superfamily/Winged helix DNA-binding domain"/>
    <property type="match status" value="1"/>
</dbReference>
<feature type="domain" description="HTH luxR-type" evidence="4">
    <location>
        <begin position="125"/>
        <end position="192"/>
    </location>
</feature>
<dbReference type="SMART" id="SM00448">
    <property type="entry name" value="REC"/>
    <property type="match status" value="1"/>
</dbReference>
<feature type="modified residue" description="4-aspartylphosphate" evidence="3">
    <location>
        <position position="44"/>
    </location>
</feature>
<evidence type="ECO:0000259" key="4">
    <source>
        <dbReference type="PROSITE" id="PS50043"/>
    </source>
</evidence>
<dbReference type="InterPro" id="IPR036388">
    <property type="entry name" value="WH-like_DNA-bd_sf"/>
</dbReference>
<dbReference type="Proteomes" id="UP000248790">
    <property type="component" value="Unassembled WGS sequence"/>
</dbReference>
<proteinExistence type="predicted"/>
<evidence type="ECO:0000256" key="1">
    <source>
        <dbReference type="ARBA" id="ARBA00022553"/>
    </source>
</evidence>
<protein>
    <submittedName>
        <fullName evidence="6">LuxR family two component transcriptional regulator</fullName>
    </submittedName>
</protein>
<evidence type="ECO:0000259" key="5">
    <source>
        <dbReference type="PROSITE" id="PS50110"/>
    </source>
</evidence>
<keyword evidence="2" id="KW-0238">DNA-binding</keyword>
<dbReference type="InterPro" id="IPR058245">
    <property type="entry name" value="NreC/VraR/RcsB-like_REC"/>
</dbReference>
<comment type="caution">
    <text evidence="6">The sequence shown here is derived from an EMBL/GenBank/DDBJ whole genome shotgun (WGS) entry which is preliminary data.</text>
</comment>
<feature type="domain" description="Response regulatory" evidence="5">
    <location>
        <begin position="1"/>
        <end position="102"/>
    </location>
</feature>
<gene>
    <name evidence="6" type="ORF">LX87_01088</name>
</gene>
<keyword evidence="1 3" id="KW-0597">Phosphoprotein</keyword>
<dbReference type="GO" id="GO:0006355">
    <property type="term" value="P:regulation of DNA-templated transcription"/>
    <property type="evidence" value="ECO:0007669"/>
    <property type="project" value="InterPro"/>
</dbReference>
<dbReference type="PROSITE" id="PS50043">
    <property type="entry name" value="HTH_LUXR_2"/>
    <property type="match status" value="1"/>
</dbReference>
<organism evidence="6 7">
    <name type="scientific">Larkinella arboricola</name>
    <dbReference type="NCBI Taxonomy" id="643671"/>
    <lineage>
        <taxon>Bacteria</taxon>
        <taxon>Pseudomonadati</taxon>
        <taxon>Bacteroidota</taxon>
        <taxon>Cytophagia</taxon>
        <taxon>Cytophagales</taxon>
        <taxon>Spirosomataceae</taxon>
        <taxon>Larkinella</taxon>
    </lineage>
</organism>
<dbReference type="Gene3D" id="3.40.50.2300">
    <property type="match status" value="1"/>
</dbReference>
<dbReference type="AlphaFoldDB" id="A0A327XFK0"/>
<keyword evidence="7" id="KW-1185">Reference proteome</keyword>